<dbReference type="EMBL" id="BLLF01000177">
    <property type="protein sequence ID" value="GFH08687.1"/>
    <property type="molecule type" value="Genomic_DNA"/>
</dbReference>
<evidence type="ECO:0000313" key="4">
    <source>
        <dbReference type="Proteomes" id="UP000485058"/>
    </source>
</evidence>
<dbReference type="InterPro" id="IPR002347">
    <property type="entry name" value="SDR_fam"/>
</dbReference>
<keyword evidence="4" id="KW-1185">Reference proteome</keyword>
<dbReference type="SUPFAM" id="SSF51735">
    <property type="entry name" value="NAD(P)-binding Rossmann-fold domains"/>
    <property type="match status" value="1"/>
</dbReference>
<keyword evidence="2" id="KW-0560">Oxidoreductase</keyword>
<comment type="similarity">
    <text evidence="1">Belongs to the short-chain dehydrogenases/reductases (SDR) family.</text>
</comment>
<dbReference type="InterPro" id="IPR036291">
    <property type="entry name" value="NAD(P)-bd_dom_sf"/>
</dbReference>
<dbReference type="PANTHER" id="PTHR24321:SF8">
    <property type="entry name" value="ESTRADIOL 17-BETA-DEHYDROGENASE 8-RELATED"/>
    <property type="match status" value="1"/>
</dbReference>
<dbReference type="Gene3D" id="3.40.50.720">
    <property type="entry name" value="NAD(P)-binding Rossmann-like Domain"/>
    <property type="match status" value="2"/>
</dbReference>
<evidence type="ECO:0000256" key="2">
    <source>
        <dbReference type="ARBA" id="ARBA00023002"/>
    </source>
</evidence>
<dbReference type="Proteomes" id="UP000485058">
    <property type="component" value="Unassembled WGS sequence"/>
</dbReference>
<comment type="caution">
    <text evidence="3">The sequence shown here is derived from an EMBL/GenBank/DDBJ whole genome shotgun (WGS) entry which is preliminary data.</text>
</comment>
<proteinExistence type="inferred from homology"/>
<sequence>MLRLCASRLTSLAANARLEHTRLFATPSDTPRVMLVFGASGGIGAALVKALARDNPGAALILAVEGLVQGVLQRHKRLDAVANVVGNVMLQPAEPKDIAEALAFFMHPRTDFITGQVLAVDGGLSTLTKQQQA</sequence>
<evidence type="ECO:0000313" key="3">
    <source>
        <dbReference type="EMBL" id="GFH08687.1"/>
    </source>
</evidence>
<dbReference type="GO" id="GO:0016491">
    <property type="term" value="F:oxidoreductase activity"/>
    <property type="evidence" value="ECO:0007669"/>
    <property type="project" value="UniProtKB-KW"/>
</dbReference>
<dbReference type="AlphaFoldDB" id="A0A699YF30"/>
<evidence type="ECO:0000256" key="1">
    <source>
        <dbReference type="ARBA" id="ARBA00006484"/>
    </source>
</evidence>
<dbReference type="PANTHER" id="PTHR24321">
    <property type="entry name" value="DEHYDROGENASES, SHORT CHAIN"/>
    <property type="match status" value="1"/>
</dbReference>
<organism evidence="3 4">
    <name type="scientific">Haematococcus lacustris</name>
    <name type="common">Green alga</name>
    <name type="synonym">Haematococcus pluvialis</name>
    <dbReference type="NCBI Taxonomy" id="44745"/>
    <lineage>
        <taxon>Eukaryota</taxon>
        <taxon>Viridiplantae</taxon>
        <taxon>Chlorophyta</taxon>
        <taxon>core chlorophytes</taxon>
        <taxon>Chlorophyceae</taxon>
        <taxon>CS clade</taxon>
        <taxon>Chlamydomonadales</taxon>
        <taxon>Haematococcaceae</taxon>
        <taxon>Haematococcus</taxon>
    </lineage>
</organism>
<name>A0A699YF30_HAELA</name>
<accession>A0A699YF30</accession>
<protein>
    <submittedName>
        <fullName evidence="3">Uncharacterized protein</fullName>
    </submittedName>
</protein>
<dbReference type="Pfam" id="PF13561">
    <property type="entry name" value="adh_short_C2"/>
    <property type="match status" value="1"/>
</dbReference>
<reference evidence="3 4" key="1">
    <citation type="submission" date="2020-02" db="EMBL/GenBank/DDBJ databases">
        <title>Draft genome sequence of Haematococcus lacustris strain NIES-144.</title>
        <authorList>
            <person name="Morimoto D."/>
            <person name="Nakagawa S."/>
            <person name="Yoshida T."/>
            <person name="Sawayama S."/>
        </authorList>
    </citation>
    <scope>NUCLEOTIDE SEQUENCE [LARGE SCALE GENOMIC DNA]</scope>
    <source>
        <strain evidence="3 4">NIES-144</strain>
    </source>
</reference>
<gene>
    <name evidence="3" type="ORF">HaLaN_03688</name>
</gene>
<feature type="non-terminal residue" evidence="3">
    <location>
        <position position="1"/>
    </location>
</feature>